<dbReference type="InterPro" id="IPR043138">
    <property type="entry name" value="GGT_lsub"/>
</dbReference>
<dbReference type="EMBL" id="JBHLTG010000006">
    <property type="protein sequence ID" value="MFC0680660.1"/>
    <property type="molecule type" value="Genomic_DNA"/>
</dbReference>
<sequence length="590" mass="62624">MTFATRSAFTTRPTLDGSFGMAASTHWLASQSAMAVLERGGNAFDAAVACGLVLQVVEPHLNGPGGDLVGMVAPAGGPSRVLCGQGTAPAEATIDTYRGFGLDLVPGAGLLAATVPGAFDAWLLLLKDHGTWELADVAEFALHYAHTGYPVLPPIARTIGTVRNLFLDSWTTSAENWLTDGATPEAGTLRTSPAWAETLTRLIAAGTGDSREERIDAVRREWAEGFIAQEIDRFARTPVRDSSGEDHPGVLRASDLAGWRASWEAPVRTSFRGHTVLKPGFWTQGPTLLQALSILDGFADDELDPGTPGGAHRMLEAMKLAMADREAYYGDSTPAADVLLREEYAAQRRALIGESASRDLRPGRIDGLQLRLPATRSATASAPGTGEPTVARTGVTKGDTCHLDIVDRHGNMISVTPSGGWLQSSPYIPELGFALGSRLQMMWLDEGLPSSLAPGRRPRTTLSPTLVERAGVAVLSVGTPGGDSQDQWQLPFLLRVLAGGLELQQAIDAPSLHSTNAPESFWPRERIPAGVVAEESLGGELLAELLVRGHDVTLSSDWTLGRLSAVSRDADGRLRAAANPRGMQGYAVGR</sequence>
<feature type="region of interest" description="Disordered" evidence="1">
    <location>
        <begin position="371"/>
        <end position="395"/>
    </location>
</feature>
<dbReference type="InterPro" id="IPR043137">
    <property type="entry name" value="GGT_ssub_C"/>
</dbReference>
<name>A0ABV6RUK5_9GAMM</name>
<evidence type="ECO:0000256" key="1">
    <source>
        <dbReference type="SAM" id="MobiDB-lite"/>
    </source>
</evidence>
<organism evidence="2 3">
    <name type="scientific">Lysobacter korlensis</name>
    <dbReference type="NCBI Taxonomy" id="553636"/>
    <lineage>
        <taxon>Bacteria</taxon>
        <taxon>Pseudomonadati</taxon>
        <taxon>Pseudomonadota</taxon>
        <taxon>Gammaproteobacteria</taxon>
        <taxon>Lysobacterales</taxon>
        <taxon>Lysobacteraceae</taxon>
        <taxon>Lysobacter</taxon>
    </lineage>
</organism>
<dbReference type="RefSeq" id="WP_386672605.1">
    <property type="nucleotide sequence ID" value="NZ_JBHLTG010000006.1"/>
</dbReference>
<evidence type="ECO:0000313" key="3">
    <source>
        <dbReference type="Proteomes" id="UP001589896"/>
    </source>
</evidence>
<protein>
    <submittedName>
        <fullName evidence="2">Gamma-glutamyltransferase family protein</fullName>
    </submittedName>
</protein>
<gene>
    <name evidence="2" type="ORF">ACFFGH_22750</name>
</gene>
<proteinExistence type="predicted"/>
<dbReference type="Proteomes" id="UP001589896">
    <property type="component" value="Unassembled WGS sequence"/>
</dbReference>
<reference evidence="2 3" key="1">
    <citation type="submission" date="2024-09" db="EMBL/GenBank/DDBJ databases">
        <authorList>
            <person name="Sun Q."/>
            <person name="Mori K."/>
        </authorList>
    </citation>
    <scope>NUCLEOTIDE SEQUENCE [LARGE SCALE GENOMIC DNA]</scope>
    <source>
        <strain evidence="2 3">KCTC 23076</strain>
    </source>
</reference>
<dbReference type="SUPFAM" id="SSF56235">
    <property type="entry name" value="N-terminal nucleophile aminohydrolases (Ntn hydrolases)"/>
    <property type="match status" value="1"/>
</dbReference>
<keyword evidence="3" id="KW-1185">Reference proteome</keyword>
<accession>A0ABV6RUK5</accession>
<evidence type="ECO:0000313" key="2">
    <source>
        <dbReference type="EMBL" id="MFC0680660.1"/>
    </source>
</evidence>
<dbReference type="Gene3D" id="3.60.20.40">
    <property type="match status" value="1"/>
</dbReference>
<dbReference type="PANTHER" id="PTHR43881">
    <property type="entry name" value="GAMMA-GLUTAMYLTRANSPEPTIDASE (AFU_ORTHOLOGUE AFUA_4G13580)"/>
    <property type="match status" value="1"/>
</dbReference>
<dbReference type="PRINTS" id="PR01210">
    <property type="entry name" value="GGTRANSPTASE"/>
</dbReference>
<comment type="caution">
    <text evidence="2">The sequence shown here is derived from an EMBL/GenBank/DDBJ whole genome shotgun (WGS) entry which is preliminary data.</text>
</comment>
<dbReference type="Pfam" id="PF01019">
    <property type="entry name" value="G_glu_transpept"/>
    <property type="match status" value="1"/>
</dbReference>
<dbReference type="Gene3D" id="1.10.246.130">
    <property type="match status" value="1"/>
</dbReference>
<dbReference type="PANTHER" id="PTHR43881:SF1">
    <property type="entry name" value="GAMMA-GLUTAMYLTRANSPEPTIDASE (AFU_ORTHOLOGUE AFUA_4G13580)"/>
    <property type="match status" value="1"/>
</dbReference>
<dbReference type="InterPro" id="IPR052896">
    <property type="entry name" value="GGT-like_enzyme"/>
</dbReference>
<dbReference type="InterPro" id="IPR029055">
    <property type="entry name" value="Ntn_hydrolases_N"/>
</dbReference>